<dbReference type="Proteomes" id="UP000682733">
    <property type="component" value="Unassembled WGS sequence"/>
</dbReference>
<dbReference type="InterPro" id="IPR002937">
    <property type="entry name" value="Amino_oxidase"/>
</dbReference>
<comment type="catalytic activity">
    <reaction evidence="4">
        <text>a secondary aliphatic amine + O2 + H2O = a primary amine + an aldehyde + H2O2</text>
        <dbReference type="Rhea" id="RHEA:26414"/>
        <dbReference type="ChEBI" id="CHEBI:15377"/>
        <dbReference type="ChEBI" id="CHEBI:15379"/>
        <dbReference type="ChEBI" id="CHEBI:16240"/>
        <dbReference type="ChEBI" id="CHEBI:17478"/>
        <dbReference type="ChEBI" id="CHEBI:58855"/>
        <dbReference type="ChEBI" id="CHEBI:65296"/>
        <dbReference type="EC" id="1.4.3.4"/>
    </reaction>
</comment>
<dbReference type="PANTHER" id="PTHR43563:SF14">
    <property type="entry name" value="AMINE OXIDASE"/>
    <property type="match status" value="1"/>
</dbReference>
<feature type="transmembrane region" description="Helical" evidence="5">
    <location>
        <begin position="68"/>
        <end position="87"/>
    </location>
</feature>
<feature type="non-terminal residue" evidence="8">
    <location>
        <position position="1"/>
    </location>
</feature>
<dbReference type="InterPro" id="IPR050703">
    <property type="entry name" value="Flavin_MAO"/>
</dbReference>
<comment type="subcellular location">
    <subcellularLocation>
        <location evidence="1">Mitochondrion outer membrane</location>
        <topology evidence="1">Single-pass type IV membrane protein</topology>
        <orientation evidence="1">Cytoplasmic side</orientation>
    </subcellularLocation>
</comment>
<dbReference type="EMBL" id="CAJNOK010035744">
    <property type="protein sequence ID" value="CAF1516306.1"/>
    <property type="molecule type" value="Genomic_DNA"/>
</dbReference>
<evidence type="ECO:0000313" key="8">
    <source>
        <dbReference type="EMBL" id="CAF4303634.1"/>
    </source>
</evidence>
<gene>
    <name evidence="7" type="ORF">OVA965_LOCUS37597</name>
    <name evidence="8" type="ORF">TMI583_LOCUS38687</name>
</gene>
<comment type="caution">
    <text evidence="8">The sequence shown here is derived from an EMBL/GenBank/DDBJ whole genome shotgun (WGS) entry which is preliminary data.</text>
</comment>
<dbReference type="Pfam" id="PF01593">
    <property type="entry name" value="Amino_oxidase"/>
    <property type="match status" value="1"/>
</dbReference>
<dbReference type="EC" id="1.4.3.4" evidence="3"/>
<evidence type="ECO:0000256" key="2">
    <source>
        <dbReference type="ARBA" id="ARBA00005995"/>
    </source>
</evidence>
<dbReference type="Proteomes" id="UP000677228">
    <property type="component" value="Unassembled WGS sequence"/>
</dbReference>
<dbReference type="EMBL" id="CAJOBA010057847">
    <property type="protein sequence ID" value="CAF4303634.1"/>
    <property type="molecule type" value="Genomic_DNA"/>
</dbReference>
<evidence type="ECO:0000256" key="1">
    <source>
        <dbReference type="ARBA" id="ARBA00004362"/>
    </source>
</evidence>
<comment type="similarity">
    <text evidence="2">Belongs to the flavin monoamine oxidase family.</text>
</comment>
<keyword evidence="5" id="KW-1133">Transmembrane helix</keyword>
<keyword evidence="5" id="KW-0472">Membrane</keyword>
<evidence type="ECO:0000313" key="9">
    <source>
        <dbReference type="Proteomes" id="UP000682733"/>
    </source>
</evidence>
<evidence type="ECO:0000256" key="5">
    <source>
        <dbReference type="SAM" id="Phobius"/>
    </source>
</evidence>
<proteinExistence type="inferred from homology"/>
<dbReference type="InterPro" id="IPR036188">
    <property type="entry name" value="FAD/NAD-bd_sf"/>
</dbReference>
<evidence type="ECO:0000256" key="3">
    <source>
        <dbReference type="ARBA" id="ARBA00012804"/>
    </source>
</evidence>
<organism evidence="8 9">
    <name type="scientific">Didymodactylos carnosus</name>
    <dbReference type="NCBI Taxonomy" id="1234261"/>
    <lineage>
        <taxon>Eukaryota</taxon>
        <taxon>Metazoa</taxon>
        <taxon>Spiralia</taxon>
        <taxon>Gnathifera</taxon>
        <taxon>Rotifera</taxon>
        <taxon>Eurotatoria</taxon>
        <taxon>Bdelloidea</taxon>
        <taxon>Philodinida</taxon>
        <taxon>Philodinidae</taxon>
        <taxon>Didymodactylos</taxon>
    </lineage>
</organism>
<dbReference type="PANTHER" id="PTHR43563">
    <property type="entry name" value="AMINE OXIDASE"/>
    <property type="match status" value="1"/>
</dbReference>
<sequence length="89" mass="10270">IHFAGTETASVWMGYMDGAIDAGRRAACEVLHALAVEPLSTEDLACTYQNRCTEYEHKKREKSQYPTYRYLFSFIVVVLAFLFYIVYTK</sequence>
<protein>
    <recommendedName>
        <fullName evidence="3">monoamine oxidase</fullName>
        <ecNumber evidence="3">1.4.3.4</ecNumber>
    </recommendedName>
</protein>
<feature type="domain" description="Amine oxidase" evidence="6">
    <location>
        <begin position="1"/>
        <end position="31"/>
    </location>
</feature>
<dbReference type="GO" id="GO:0005741">
    <property type="term" value="C:mitochondrial outer membrane"/>
    <property type="evidence" value="ECO:0007669"/>
    <property type="project" value="UniProtKB-SubCell"/>
</dbReference>
<accession>A0A8S2TQT3</accession>
<dbReference type="GO" id="GO:0097621">
    <property type="term" value="F:monoamine oxidase activity"/>
    <property type="evidence" value="ECO:0007669"/>
    <property type="project" value="UniProtKB-EC"/>
</dbReference>
<reference evidence="8" key="1">
    <citation type="submission" date="2021-02" db="EMBL/GenBank/DDBJ databases">
        <authorList>
            <person name="Nowell W R."/>
        </authorList>
    </citation>
    <scope>NUCLEOTIDE SEQUENCE</scope>
</reference>
<evidence type="ECO:0000259" key="6">
    <source>
        <dbReference type="Pfam" id="PF01593"/>
    </source>
</evidence>
<dbReference type="Gene3D" id="3.50.50.60">
    <property type="entry name" value="FAD/NAD(P)-binding domain"/>
    <property type="match status" value="1"/>
</dbReference>
<dbReference type="AlphaFoldDB" id="A0A8S2TQT3"/>
<evidence type="ECO:0000256" key="4">
    <source>
        <dbReference type="ARBA" id="ARBA00048448"/>
    </source>
</evidence>
<evidence type="ECO:0000313" key="7">
    <source>
        <dbReference type="EMBL" id="CAF1516306.1"/>
    </source>
</evidence>
<name>A0A8S2TQT3_9BILA</name>
<keyword evidence="5" id="KW-0812">Transmembrane</keyword>